<evidence type="ECO:0000259" key="7">
    <source>
        <dbReference type="PROSITE" id="PS50850"/>
    </source>
</evidence>
<feature type="region of interest" description="Disordered" evidence="5">
    <location>
        <begin position="680"/>
        <end position="722"/>
    </location>
</feature>
<dbReference type="GO" id="GO:0005886">
    <property type="term" value="C:plasma membrane"/>
    <property type="evidence" value="ECO:0007669"/>
    <property type="project" value="TreeGrafter"/>
</dbReference>
<feature type="transmembrane region" description="Helical" evidence="6">
    <location>
        <begin position="72"/>
        <end position="94"/>
    </location>
</feature>
<dbReference type="GeneID" id="27343054"/>
<dbReference type="InterPro" id="IPR036259">
    <property type="entry name" value="MFS_trans_sf"/>
</dbReference>
<evidence type="ECO:0000313" key="8">
    <source>
        <dbReference type="EMBL" id="KIW32306.1"/>
    </source>
</evidence>
<feature type="transmembrane region" description="Helical" evidence="6">
    <location>
        <begin position="198"/>
        <end position="218"/>
    </location>
</feature>
<feature type="compositionally biased region" description="Low complexity" evidence="5">
    <location>
        <begin position="687"/>
        <end position="700"/>
    </location>
</feature>
<dbReference type="PANTHER" id="PTHR23501">
    <property type="entry name" value="MAJOR FACILITATOR SUPERFAMILY"/>
    <property type="match status" value="1"/>
</dbReference>
<feature type="transmembrane region" description="Helical" evidence="6">
    <location>
        <begin position="359"/>
        <end position="385"/>
    </location>
</feature>
<dbReference type="InterPro" id="IPR011701">
    <property type="entry name" value="MFS"/>
</dbReference>
<dbReference type="Pfam" id="PF07690">
    <property type="entry name" value="MFS_1"/>
    <property type="match status" value="1"/>
</dbReference>
<comment type="subcellular location">
    <subcellularLocation>
        <location evidence="1">Membrane</location>
        <topology evidence="1">Multi-pass membrane protein</topology>
    </subcellularLocation>
</comment>
<dbReference type="RefSeq" id="XP_016252522.1">
    <property type="nucleotide sequence ID" value="XM_016390620.1"/>
</dbReference>
<proteinExistence type="predicted"/>
<keyword evidence="2 6" id="KW-0812">Transmembrane</keyword>
<dbReference type="SUPFAM" id="SSF103473">
    <property type="entry name" value="MFS general substrate transporter"/>
    <property type="match status" value="2"/>
</dbReference>
<dbReference type="HOGENOM" id="CLU_000960_26_0_1"/>
<keyword evidence="9" id="KW-1185">Reference proteome</keyword>
<dbReference type="Proteomes" id="UP000054466">
    <property type="component" value="Unassembled WGS sequence"/>
</dbReference>
<protein>
    <recommendedName>
        <fullName evidence="7">Major facilitator superfamily (MFS) profile domain-containing protein</fullName>
    </recommendedName>
</protein>
<dbReference type="OrthoDB" id="6770063at2759"/>
<feature type="region of interest" description="Disordered" evidence="5">
    <location>
        <begin position="21"/>
        <end position="55"/>
    </location>
</feature>
<name>A0A0D1ZVU1_9EURO</name>
<feature type="compositionally biased region" description="Gly residues" evidence="5">
    <location>
        <begin position="701"/>
        <end position="711"/>
    </location>
</feature>
<evidence type="ECO:0000256" key="4">
    <source>
        <dbReference type="ARBA" id="ARBA00023136"/>
    </source>
</evidence>
<feature type="domain" description="Major facilitator superfamily (MFS) profile" evidence="7">
    <location>
        <begin position="72"/>
        <end position="593"/>
    </location>
</feature>
<evidence type="ECO:0000256" key="5">
    <source>
        <dbReference type="SAM" id="MobiDB-lite"/>
    </source>
</evidence>
<feature type="transmembrane region" description="Helical" evidence="6">
    <location>
        <begin position="568"/>
        <end position="593"/>
    </location>
</feature>
<feature type="transmembrane region" description="Helical" evidence="6">
    <location>
        <begin position="425"/>
        <end position="444"/>
    </location>
</feature>
<feature type="transmembrane region" description="Helical" evidence="6">
    <location>
        <begin position="302"/>
        <end position="324"/>
    </location>
</feature>
<dbReference type="PROSITE" id="PS50850">
    <property type="entry name" value="MFS"/>
    <property type="match status" value="1"/>
</dbReference>
<evidence type="ECO:0000256" key="2">
    <source>
        <dbReference type="ARBA" id="ARBA00022692"/>
    </source>
</evidence>
<feature type="transmembrane region" description="Helical" evidence="6">
    <location>
        <begin position="488"/>
        <end position="508"/>
    </location>
</feature>
<feature type="transmembrane region" description="Helical" evidence="6">
    <location>
        <begin position="138"/>
        <end position="160"/>
    </location>
</feature>
<dbReference type="VEuPathDB" id="FungiDB:PV07_03860"/>
<feature type="transmembrane region" description="Helical" evidence="6">
    <location>
        <begin position="397"/>
        <end position="418"/>
    </location>
</feature>
<dbReference type="PANTHER" id="PTHR23501:SF39">
    <property type="entry name" value="MULTIDRUG TRANSPORTER, PUTATIVE (AFU_ORTHOLOGUE AFUA_1G05010)-RELATED"/>
    <property type="match status" value="1"/>
</dbReference>
<feature type="transmembrane region" description="Helical" evidence="6">
    <location>
        <begin position="224"/>
        <end position="243"/>
    </location>
</feature>
<evidence type="ECO:0000313" key="9">
    <source>
        <dbReference type="Proteomes" id="UP000054466"/>
    </source>
</evidence>
<evidence type="ECO:0000256" key="3">
    <source>
        <dbReference type="ARBA" id="ARBA00022989"/>
    </source>
</evidence>
<feature type="compositionally biased region" description="Basic and acidic residues" evidence="5">
    <location>
        <begin position="607"/>
        <end position="616"/>
    </location>
</feature>
<keyword evidence="4 6" id="KW-0472">Membrane</keyword>
<dbReference type="InterPro" id="IPR020846">
    <property type="entry name" value="MFS_dom"/>
</dbReference>
<evidence type="ECO:0000256" key="1">
    <source>
        <dbReference type="ARBA" id="ARBA00004141"/>
    </source>
</evidence>
<gene>
    <name evidence="8" type="ORF">PV07_03860</name>
</gene>
<dbReference type="AlphaFoldDB" id="A0A0D1ZVU1"/>
<feature type="transmembrane region" description="Helical" evidence="6">
    <location>
        <begin position="273"/>
        <end position="296"/>
    </location>
</feature>
<dbReference type="EMBL" id="KN847041">
    <property type="protein sequence ID" value="KIW32306.1"/>
    <property type="molecule type" value="Genomic_DNA"/>
</dbReference>
<feature type="region of interest" description="Disordered" evidence="5">
    <location>
        <begin position="597"/>
        <end position="626"/>
    </location>
</feature>
<organism evidence="8 9">
    <name type="scientific">Cladophialophora immunda</name>
    <dbReference type="NCBI Taxonomy" id="569365"/>
    <lineage>
        <taxon>Eukaryota</taxon>
        <taxon>Fungi</taxon>
        <taxon>Dikarya</taxon>
        <taxon>Ascomycota</taxon>
        <taxon>Pezizomycotina</taxon>
        <taxon>Eurotiomycetes</taxon>
        <taxon>Chaetothyriomycetidae</taxon>
        <taxon>Chaetothyriales</taxon>
        <taxon>Herpotrichiellaceae</taxon>
        <taxon>Cladophialophora</taxon>
    </lineage>
</organism>
<dbReference type="Gene3D" id="1.20.1250.20">
    <property type="entry name" value="MFS general substrate transporter like domains"/>
    <property type="match status" value="1"/>
</dbReference>
<feature type="compositionally biased region" description="Polar residues" evidence="5">
    <location>
        <begin position="25"/>
        <end position="38"/>
    </location>
</feature>
<dbReference type="PRINTS" id="PR01036">
    <property type="entry name" value="TCRTETB"/>
</dbReference>
<keyword evidence="3 6" id="KW-1133">Transmembrane helix</keyword>
<sequence length="722" mass="76912">MVFIYTYRKIRAYRARKAAEAQAQNQISTTPRLESSSAPNNPKPPTNNPKKTKPCAQCVQEKSKARKYRWKLLFCLLPAFFVSSLDLTIVATALPQIASHFNKFNQLNWIVTAFTLTSTAFIPVFGQLADTFGRHVTLQFAVIILTIGSVLCAAAPDWAVLLLGRALQGIGTAGIGNVSMIVLADSVSLRDQAVNTSIFQLLNGIGYSVGPIIGGYLTNSNWRYCFVLGAGIAVISIVTIFLLRNDLKAGKVSLSHPPPNTSRFQALTSGLSTLDLGGITLFIFGVGLIILGTAWGGSTYPWSSAAVLAPIIIGAILFALFLFYETHLSSPTSFLSRHLPRGTVPMIPSSILSSKDVTLVCFIASGTGAALYSVFYFIGIYFSLVEGYAASHAGTQLLYYVPGIGAGVYIAIFICNVYPRQTFPPLLMGTIIENAGIAVLAYAVKVKDATLVNVMMAIAGAGTGMRFMPSNLHLAGMFRDRLAPVYSLLRFALPFGGTLALTIMGSVFQNQMSQYFGSDAVNSGNTNNNGTSSSVGFSLHNQASLDLIKNLPPAEQRAIRSQGATATMWAFISILPILGLSLLASLFLGNVWISKKKSKGTPASADHSPRDAEKAGGEGAEGPENVREDGLCRRHAAAAAAAAEDPSTAAAAVENEEQRNEVEFVSEVFLIAVVKGDVRRLKRKGASENTGSSSISTSQVRGGGSKHGGQGTHLQTKLDEDA</sequence>
<reference evidence="8 9" key="1">
    <citation type="submission" date="2015-01" db="EMBL/GenBank/DDBJ databases">
        <title>The Genome Sequence of Cladophialophora immunda CBS83496.</title>
        <authorList>
            <consortium name="The Broad Institute Genomics Platform"/>
            <person name="Cuomo C."/>
            <person name="de Hoog S."/>
            <person name="Gorbushina A."/>
            <person name="Stielow B."/>
            <person name="Teixiera M."/>
            <person name="Abouelleil A."/>
            <person name="Chapman S.B."/>
            <person name="Priest M."/>
            <person name="Young S.K."/>
            <person name="Wortman J."/>
            <person name="Nusbaum C."/>
            <person name="Birren B."/>
        </authorList>
    </citation>
    <scope>NUCLEOTIDE SEQUENCE [LARGE SCALE GENOMIC DNA]</scope>
    <source>
        <strain evidence="8 9">CBS 83496</strain>
    </source>
</reference>
<accession>A0A0D1ZVU1</accession>
<feature type="transmembrane region" description="Helical" evidence="6">
    <location>
        <begin position="106"/>
        <end position="126"/>
    </location>
</feature>
<dbReference type="GO" id="GO:0022857">
    <property type="term" value="F:transmembrane transporter activity"/>
    <property type="evidence" value="ECO:0007669"/>
    <property type="project" value="InterPro"/>
</dbReference>
<evidence type="ECO:0000256" key="6">
    <source>
        <dbReference type="SAM" id="Phobius"/>
    </source>
</evidence>